<organism evidence="1 2">
    <name type="scientific">Thermoflavimicrobium daqui</name>
    <dbReference type="NCBI Taxonomy" id="2137476"/>
    <lineage>
        <taxon>Bacteria</taxon>
        <taxon>Bacillati</taxon>
        <taxon>Bacillota</taxon>
        <taxon>Bacilli</taxon>
        <taxon>Bacillales</taxon>
        <taxon>Thermoactinomycetaceae</taxon>
        <taxon>Thermoflavimicrobium</taxon>
    </lineage>
</organism>
<name>A0A364K1R1_9BACL</name>
<gene>
    <name evidence="1" type="ORF">DL897_15385</name>
</gene>
<accession>A0A364K1R1</accession>
<reference evidence="1 2" key="1">
    <citation type="submission" date="2018-06" db="EMBL/GenBank/DDBJ databases">
        <title>Thermoflavimicrobium daqus sp. nov., a thermophilic microbe isolated from Moutai-flavour Daqu.</title>
        <authorList>
            <person name="Wang X."/>
            <person name="Zhou H."/>
        </authorList>
    </citation>
    <scope>NUCLEOTIDE SEQUENCE [LARGE SCALE GENOMIC DNA]</scope>
    <source>
        <strain evidence="1 2">FBKL4.011</strain>
    </source>
</reference>
<evidence type="ECO:0000313" key="2">
    <source>
        <dbReference type="Proteomes" id="UP000251213"/>
    </source>
</evidence>
<evidence type="ECO:0000313" key="1">
    <source>
        <dbReference type="EMBL" id="RAL21966.1"/>
    </source>
</evidence>
<dbReference type="Proteomes" id="UP000251213">
    <property type="component" value="Unassembled WGS sequence"/>
</dbReference>
<keyword evidence="2" id="KW-1185">Reference proteome</keyword>
<sequence>MTKISIVCSINRKIHCSLTLKHDNLASKIREYGRRKRLRLIERTFGKNADTCPKCHALHIWMLGDFKPEKCRRCDATLDRDINLFGAH</sequence>
<protein>
    <submittedName>
        <fullName evidence="1">Uncharacterized protein</fullName>
    </submittedName>
</protein>
<dbReference type="EMBL" id="QJKK01000011">
    <property type="protein sequence ID" value="RAL21966.1"/>
    <property type="molecule type" value="Genomic_DNA"/>
</dbReference>
<comment type="caution">
    <text evidence="1">The sequence shown here is derived from an EMBL/GenBank/DDBJ whole genome shotgun (WGS) entry which is preliminary data.</text>
</comment>
<dbReference type="AlphaFoldDB" id="A0A364K1R1"/>
<proteinExistence type="predicted"/>
<reference evidence="1 2" key="2">
    <citation type="submission" date="2018-06" db="EMBL/GenBank/DDBJ databases">
        <authorList>
            <person name="Zhirakovskaya E."/>
        </authorList>
    </citation>
    <scope>NUCLEOTIDE SEQUENCE [LARGE SCALE GENOMIC DNA]</scope>
    <source>
        <strain evidence="1 2">FBKL4.011</strain>
    </source>
</reference>